<name>A0AAV4VYY0_CAEEX</name>
<gene>
    <name evidence="1" type="ORF">CEXT_574111</name>
</gene>
<evidence type="ECO:0000313" key="2">
    <source>
        <dbReference type="Proteomes" id="UP001054945"/>
    </source>
</evidence>
<sequence length="85" mass="9397">MACLETFVRDRPAFPVADSLNLLCELHQLSVLFETVKDIVILIVSCNNTNASTSQLMGTLKHHLSIQMPCIKNLQLVAMGDLTVQ</sequence>
<dbReference type="Proteomes" id="UP001054945">
    <property type="component" value="Unassembled WGS sequence"/>
</dbReference>
<proteinExistence type="predicted"/>
<comment type="caution">
    <text evidence="1">The sequence shown here is derived from an EMBL/GenBank/DDBJ whole genome shotgun (WGS) entry which is preliminary data.</text>
</comment>
<organism evidence="1 2">
    <name type="scientific">Caerostris extrusa</name>
    <name type="common">Bark spider</name>
    <name type="synonym">Caerostris bankana</name>
    <dbReference type="NCBI Taxonomy" id="172846"/>
    <lineage>
        <taxon>Eukaryota</taxon>
        <taxon>Metazoa</taxon>
        <taxon>Ecdysozoa</taxon>
        <taxon>Arthropoda</taxon>
        <taxon>Chelicerata</taxon>
        <taxon>Arachnida</taxon>
        <taxon>Araneae</taxon>
        <taxon>Araneomorphae</taxon>
        <taxon>Entelegynae</taxon>
        <taxon>Araneoidea</taxon>
        <taxon>Araneidae</taxon>
        <taxon>Caerostris</taxon>
    </lineage>
</organism>
<keyword evidence="2" id="KW-1185">Reference proteome</keyword>
<dbReference type="EMBL" id="BPLR01015263">
    <property type="protein sequence ID" value="GIY74824.1"/>
    <property type="molecule type" value="Genomic_DNA"/>
</dbReference>
<dbReference type="AlphaFoldDB" id="A0AAV4VYY0"/>
<evidence type="ECO:0000313" key="1">
    <source>
        <dbReference type="EMBL" id="GIY74824.1"/>
    </source>
</evidence>
<reference evidence="1 2" key="1">
    <citation type="submission" date="2021-06" db="EMBL/GenBank/DDBJ databases">
        <title>Caerostris extrusa draft genome.</title>
        <authorList>
            <person name="Kono N."/>
            <person name="Arakawa K."/>
        </authorList>
    </citation>
    <scope>NUCLEOTIDE SEQUENCE [LARGE SCALE GENOMIC DNA]</scope>
</reference>
<accession>A0AAV4VYY0</accession>
<protein>
    <submittedName>
        <fullName evidence="1">Uncharacterized protein</fullName>
    </submittedName>
</protein>